<reference evidence="1 2" key="1">
    <citation type="submission" date="2013-02" db="EMBL/GenBank/DDBJ databases">
        <title>The Genome Annotation of Plasmodium falciparum Vietnam Oak-Knoll (FVO).</title>
        <authorList>
            <consortium name="The Broad Institute Genome Sequencing Platform"/>
            <consortium name="The Broad Institute Genome Sequencing Center for Infectious Disease"/>
            <person name="Neafsey D."/>
            <person name="Hoffman S."/>
            <person name="Volkman S."/>
            <person name="Rosenthal P."/>
            <person name="Walker B."/>
            <person name="Young S.K."/>
            <person name="Zeng Q."/>
            <person name="Gargeya S."/>
            <person name="Fitzgerald M."/>
            <person name="Haas B."/>
            <person name="Abouelleil A."/>
            <person name="Allen A.W."/>
            <person name="Alvarado L."/>
            <person name="Arachchi H.M."/>
            <person name="Berlin A.M."/>
            <person name="Chapman S.B."/>
            <person name="Gainer-Dewar J."/>
            <person name="Goldberg J."/>
            <person name="Griggs A."/>
            <person name="Gujja S."/>
            <person name="Hansen M."/>
            <person name="Howarth C."/>
            <person name="Imamovic A."/>
            <person name="Ireland A."/>
            <person name="Larimer J."/>
            <person name="McCowan C."/>
            <person name="Murphy C."/>
            <person name="Pearson M."/>
            <person name="Poon T.W."/>
            <person name="Priest M."/>
            <person name="Roberts A."/>
            <person name="Saif S."/>
            <person name="Shea T."/>
            <person name="Sisk P."/>
            <person name="Sykes S."/>
            <person name="Wortman J."/>
            <person name="Nusbaum C."/>
            <person name="Birren B."/>
        </authorList>
    </citation>
    <scope>NUCLEOTIDE SEQUENCE [LARGE SCALE GENOMIC DNA]</scope>
    <source>
        <strain evidence="2">Vietnam Oak-Knoll (FVO)</strain>
    </source>
</reference>
<reference evidence="1 2" key="2">
    <citation type="submission" date="2013-02" db="EMBL/GenBank/DDBJ databases">
        <title>The Genome Sequence of Plasmodium falciparum Vietnam Oak-Knoll (FVO).</title>
        <authorList>
            <consortium name="The Broad Institute Genome Sequencing Platform"/>
            <consortium name="The Broad Institute Genome Sequencing Center for Infectious Disease"/>
            <person name="Neafsey D."/>
            <person name="Cheeseman I."/>
            <person name="Volkman S."/>
            <person name="Adams J."/>
            <person name="Walker B."/>
            <person name="Young S.K."/>
            <person name="Zeng Q."/>
            <person name="Gargeya S."/>
            <person name="Fitzgerald M."/>
            <person name="Haas B."/>
            <person name="Abouelleil A."/>
            <person name="Alvarado L."/>
            <person name="Arachchi H.M."/>
            <person name="Berlin A.M."/>
            <person name="Chapman S.B."/>
            <person name="Dewar J."/>
            <person name="Goldberg J."/>
            <person name="Griggs A."/>
            <person name="Gujja S."/>
            <person name="Hansen M."/>
            <person name="Howarth C."/>
            <person name="Imamovic A."/>
            <person name="Larimer J."/>
            <person name="McCowan C."/>
            <person name="Murphy C."/>
            <person name="Neiman D."/>
            <person name="Pearson M."/>
            <person name="Priest M."/>
            <person name="Roberts A."/>
            <person name="Saif S."/>
            <person name="Shea T."/>
            <person name="Sisk P."/>
            <person name="Sykes S."/>
            <person name="Wortman J."/>
            <person name="Nusbaum C."/>
            <person name="Birren B."/>
        </authorList>
    </citation>
    <scope>NUCLEOTIDE SEQUENCE [LARGE SCALE GENOMIC DNA]</scope>
    <source>
        <strain evidence="2">Vietnam Oak-Knoll (FVO)</strain>
    </source>
</reference>
<gene>
    <name evidence="1" type="ORF">PFFVO_05721</name>
</gene>
<accession>A0A024UYU2</accession>
<dbReference type="AlphaFoldDB" id="A0A024UYU2"/>
<sequence length="319" mass="37763">MIKSHPFLNMFLLFETNGNISIWCFDKSEKIFDECIYDDYVVDCVEMVTENIKIMDRMINEMNNGTDIHNIYKKNNNEYALGLSSLNNNNNNKSDGEENNKKNFSSNIITIIKNINYNNNIILNGDVSSDGKIFCLCHDKFFTIWDTVTLKTLAIIKHPLYTSLNEHIFNLYKGIEVIESQYNTYILFFSFDTIFIYSLEQFHLIYQEKFKGIIEYVKFDKYTNKYVAIGITKKSKQKNNQLIQKNYIYEFNENYLKRKKLFYSTTQSPILLVDFAPFNILKNKNLNQHHKSTILVSLNSKFQVHTFYINNYPNFLKLN</sequence>
<evidence type="ECO:0000313" key="1">
    <source>
        <dbReference type="EMBL" id="ETW15427.1"/>
    </source>
</evidence>
<dbReference type="EMBL" id="KI925184">
    <property type="protein sequence ID" value="ETW15427.1"/>
    <property type="molecule type" value="Genomic_DNA"/>
</dbReference>
<protein>
    <recommendedName>
        <fullName evidence="3">WD repeat-containing protein</fullName>
    </recommendedName>
</protein>
<dbReference type="SUPFAM" id="SSF82171">
    <property type="entry name" value="DPP6 N-terminal domain-like"/>
    <property type="match status" value="1"/>
</dbReference>
<proteinExistence type="predicted"/>
<evidence type="ECO:0008006" key="3">
    <source>
        <dbReference type="Google" id="ProtNLM"/>
    </source>
</evidence>
<dbReference type="Proteomes" id="UP000030690">
    <property type="component" value="Unassembled WGS sequence"/>
</dbReference>
<evidence type="ECO:0000313" key="2">
    <source>
        <dbReference type="Proteomes" id="UP000030690"/>
    </source>
</evidence>
<organism evidence="1 2">
    <name type="scientific">Plasmodium falciparum Vietnam Oak-Knoll</name>
    <name type="common">FVO</name>
    <dbReference type="NCBI Taxonomy" id="1036723"/>
    <lineage>
        <taxon>Eukaryota</taxon>
        <taxon>Sar</taxon>
        <taxon>Alveolata</taxon>
        <taxon>Apicomplexa</taxon>
        <taxon>Aconoidasida</taxon>
        <taxon>Haemosporida</taxon>
        <taxon>Plasmodiidae</taxon>
        <taxon>Plasmodium</taxon>
        <taxon>Plasmodium (Laverania)</taxon>
    </lineage>
</organism>
<name>A0A024UYU2_PLAFA</name>